<sequence length="123" mass="13728">MTAPSDVRFKQRAVIEFLVAENVKPVDIHRRLLVVYGNQTLDVSSVRRWALRVKGSEVGKAIIADQDRSGRLVTVTDEAHKQKVDDLVKGKRRIKQSEIAIALGIFSVNLNIEKYAQGGCPKC</sequence>
<gene>
    <name evidence="1" type="ORF">MEUPH1_LOCUS5671</name>
</gene>
<dbReference type="InterPro" id="IPR052709">
    <property type="entry name" value="Transposase-MT_Hybrid"/>
</dbReference>
<dbReference type="AlphaFoldDB" id="A0AAV0W1Q5"/>
<organism evidence="1 2">
    <name type="scientific">Macrosiphum euphorbiae</name>
    <name type="common">potato aphid</name>
    <dbReference type="NCBI Taxonomy" id="13131"/>
    <lineage>
        <taxon>Eukaryota</taxon>
        <taxon>Metazoa</taxon>
        <taxon>Ecdysozoa</taxon>
        <taxon>Arthropoda</taxon>
        <taxon>Hexapoda</taxon>
        <taxon>Insecta</taxon>
        <taxon>Pterygota</taxon>
        <taxon>Neoptera</taxon>
        <taxon>Paraneoptera</taxon>
        <taxon>Hemiptera</taxon>
        <taxon>Sternorrhyncha</taxon>
        <taxon>Aphidomorpha</taxon>
        <taxon>Aphidoidea</taxon>
        <taxon>Aphididae</taxon>
        <taxon>Macrosiphini</taxon>
        <taxon>Macrosiphum</taxon>
    </lineage>
</organism>
<proteinExistence type="predicted"/>
<evidence type="ECO:0008006" key="3">
    <source>
        <dbReference type="Google" id="ProtNLM"/>
    </source>
</evidence>
<dbReference type="EMBL" id="CARXXK010000001">
    <property type="protein sequence ID" value="CAI6349066.1"/>
    <property type="molecule type" value="Genomic_DNA"/>
</dbReference>
<dbReference type="Proteomes" id="UP001160148">
    <property type="component" value="Unassembled WGS sequence"/>
</dbReference>
<dbReference type="PANTHER" id="PTHR46060">
    <property type="entry name" value="MARINER MOS1 TRANSPOSASE-LIKE PROTEIN"/>
    <property type="match status" value="1"/>
</dbReference>
<accession>A0AAV0W1Q5</accession>
<evidence type="ECO:0000313" key="2">
    <source>
        <dbReference type="Proteomes" id="UP001160148"/>
    </source>
</evidence>
<keyword evidence="2" id="KW-1185">Reference proteome</keyword>
<evidence type="ECO:0000313" key="1">
    <source>
        <dbReference type="EMBL" id="CAI6349066.1"/>
    </source>
</evidence>
<protein>
    <recommendedName>
        <fullName evidence="3">Mos1 transposase HTH domain-containing protein</fullName>
    </recommendedName>
</protein>
<name>A0AAV0W1Q5_9HEMI</name>
<comment type="caution">
    <text evidence="1">The sequence shown here is derived from an EMBL/GenBank/DDBJ whole genome shotgun (WGS) entry which is preliminary data.</text>
</comment>
<dbReference type="PANTHER" id="PTHR46060:SF1">
    <property type="entry name" value="MARINER MOS1 TRANSPOSASE-LIKE PROTEIN"/>
    <property type="match status" value="1"/>
</dbReference>
<reference evidence="1 2" key="1">
    <citation type="submission" date="2023-01" db="EMBL/GenBank/DDBJ databases">
        <authorList>
            <person name="Whitehead M."/>
        </authorList>
    </citation>
    <scope>NUCLEOTIDE SEQUENCE [LARGE SCALE GENOMIC DNA]</scope>
</reference>